<dbReference type="HAMAP" id="MF_00206">
    <property type="entry name" value="Lipoyl_synth"/>
    <property type="match status" value="1"/>
</dbReference>
<dbReference type="InterPro" id="IPR031691">
    <property type="entry name" value="LIAS_N"/>
</dbReference>
<dbReference type="InterPro" id="IPR006638">
    <property type="entry name" value="Elp3/MiaA/NifB-like_rSAM"/>
</dbReference>
<dbReference type="Pfam" id="PF13906">
    <property type="entry name" value="AA_permease_C"/>
    <property type="match status" value="1"/>
</dbReference>
<organism evidence="17 18">
    <name type="scientific">Anopheles minimus</name>
    <dbReference type="NCBI Taxonomy" id="112268"/>
    <lineage>
        <taxon>Eukaryota</taxon>
        <taxon>Metazoa</taxon>
        <taxon>Ecdysozoa</taxon>
        <taxon>Arthropoda</taxon>
        <taxon>Hexapoda</taxon>
        <taxon>Insecta</taxon>
        <taxon>Pterygota</taxon>
        <taxon>Neoptera</taxon>
        <taxon>Endopterygota</taxon>
        <taxon>Diptera</taxon>
        <taxon>Nematocera</taxon>
        <taxon>Culicoidea</taxon>
        <taxon>Culicidae</taxon>
        <taxon>Anophelinae</taxon>
        <taxon>Anopheles</taxon>
    </lineage>
</organism>
<dbReference type="InterPro" id="IPR058240">
    <property type="entry name" value="rSAM_sf"/>
</dbReference>
<keyword evidence="7 13" id="KW-0479">Metal-binding</keyword>
<accession>A0A182VTB7</accession>
<dbReference type="VEuPathDB" id="VectorBase:AMIN001308"/>
<feature type="binding site" evidence="13">
    <location>
        <position position="118"/>
    </location>
    <ligand>
        <name>[4Fe-4S] cluster</name>
        <dbReference type="ChEBI" id="CHEBI:49883"/>
        <label>1</label>
    </ligand>
</feature>
<comment type="subcellular location">
    <subcellularLocation>
        <location evidence="1">Membrane</location>
        <topology evidence="1">Multi-pass membrane protein</topology>
    </subcellularLocation>
    <subcellularLocation>
        <location evidence="13">Mitochondrion</location>
    </subcellularLocation>
</comment>
<dbReference type="Pfam" id="PF16881">
    <property type="entry name" value="LIAS_N"/>
    <property type="match status" value="1"/>
</dbReference>
<evidence type="ECO:0000256" key="15">
    <source>
        <dbReference type="SAM" id="Phobius"/>
    </source>
</evidence>
<feature type="binding site" evidence="13">
    <location>
        <position position="144"/>
    </location>
    <ligand>
        <name>[4Fe-4S] cluster</name>
        <dbReference type="ChEBI" id="CHEBI:49883"/>
        <label>2</label>
        <note>4Fe-4S-S-AdoMet</note>
    </ligand>
</feature>
<feature type="transmembrane region" description="Helical" evidence="15">
    <location>
        <begin position="922"/>
        <end position="942"/>
    </location>
</feature>
<dbReference type="GO" id="GO:0016992">
    <property type="term" value="F:lipoate synthase activity"/>
    <property type="evidence" value="ECO:0007669"/>
    <property type="project" value="UniProtKB-UniRule"/>
</dbReference>
<dbReference type="SFLD" id="SFLDG01058">
    <property type="entry name" value="lipoyl_synthase_like"/>
    <property type="match status" value="1"/>
</dbReference>
<dbReference type="GO" id="GO:0046872">
    <property type="term" value="F:metal ion binding"/>
    <property type="evidence" value="ECO:0007669"/>
    <property type="project" value="UniProtKB-KW"/>
</dbReference>
<feature type="domain" description="Radical SAM core" evidence="16">
    <location>
        <begin position="129"/>
        <end position="348"/>
    </location>
</feature>
<dbReference type="SUPFAM" id="SSF102114">
    <property type="entry name" value="Radical SAM enzymes"/>
    <property type="match status" value="1"/>
</dbReference>
<feature type="binding site" evidence="13">
    <location>
        <position position="124"/>
    </location>
    <ligand>
        <name>[4Fe-4S] cluster</name>
        <dbReference type="ChEBI" id="CHEBI:49883"/>
        <label>1</label>
    </ligand>
</feature>
<keyword evidence="5 13" id="KW-0949">S-adenosyl-L-methionine</keyword>
<feature type="transmembrane region" description="Helical" evidence="15">
    <location>
        <begin position="523"/>
        <end position="544"/>
    </location>
</feature>
<keyword evidence="10 13" id="KW-0411">Iron-sulfur</keyword>
<dbReference type="FunFam" id="1.20.1740.10:FF:000010">
    <property type="entry name" value="probable cationic amino acid transporter"/>
    <property type="match status" value="1"/>
</dbReference>
<dbReference type="InterPro" id="IPR003698">
    <property type="entry name" value="Lipoyl_synth"/>
</dbReference>
<evidence type="ECO:0000256" key="1">
    <source>
        <dbReference type="ARBA" id="ARBA00004141"/>
    </source>
</evidence>
<dbReference type="GO" id="GO:0005739">
    <property type="term" value="C:mitochondrion"/>
    <property type="evidence" value="ECO:0007669"/>
    <property type="project" value="UniProtKB-SubCell"/>
</dbReference>
<keyword evidence="13" id="KW-0496">Mitochondrion</keyword>
<evidence type="ECO:0000256" key="7">
    <source>
        <dbReference type="ARBA" id="ARBA00022723"/>
    </source>
</evidence>
<proteinExistence type="inferred from homology"/>
<dbReference type="NCBIfam" id="NF009544">
    <property type="entry name" value="PRK12928.1"/>
    <property type="match status" value="1"/>
</dbReference>
<evidence type="ECO:0000256" key="6">
    <source>
        <dbReference type="ARBA" id="ARBA00022692"/>
    </source>
</evidence>
<feature type="transmembrane region" description="Helical" evidence="15">
    <location>
        <begin position="618"/>
        <end position="638"/>
    </location>
</feature>
<comment type="cofactor">
    <cofactor evidence="13">
        <name>[4Fe-4S] cluster</name>
        <dbReference type="ChEBI" id="CHEBI:49883"/>
    </cofactor>
    <text evidence="13">Binds 2 [4Fe-4S] clusters per subunit. One cluster is coordinated with 3 cysteines and an exchangeable S-adenosyl-L-methionine.</text>
</comment>
<dbReference type="SFLD" id="SFLDS00029">
    <property type="entry name" value="Radical_SAM"/>
    <property type="match status" value="1"/>
</dbReference>
<dbReference type="InterPro" id="IPR029485">
    <property type="entry name" value="CAT_C"/>
</dbReference>
<evidence type="ECO:0000256" key="5">
    <source>
        <dbReference type="ARBA" id="ARBA00022691"/>
    </source>
</evidence>
<evidence type="ECO:0000256" key="11">
    <source>
        <dbReference type="ARBA" id="ARBA00023136"/>
    </source>
</evidence>
<feature type="binding site" evidence="13">
    <location>
        <position position="151"/>
    </location>
    <ligand>
        <name>[4Fe-4S] cluster</name>
        <dbReference type="ChEBI" id="CHEBI:49883"/>
        <label>2</label>
        <note>4Fe-4S-S-AdoMet</note>
    </ligand>
</feature>
<dbReference type="PROSITE" id="PS51918">
    <property type="entry name" value="RADICAL_SAM"/>
    <property type="match status" value="1"/>
</dbReference>
<keyword evidence="8 15" id="KW-1133">Transmembrane helix</keyword>
<feature type="transmembrane region" description="Helical" evidence="15">
    <location>
        <begin position="988"/>
        <end position="1007"/>
    </location>
</feature>
<dbReference type="NCBIfam" id="TIGR00510">
    <property type="entry name" value="lipA"/>
    <property type="match status" value="1"/>
</dbReference>
<dbReference type="SFLD" id="SFLDF00271">
    <property type="entry name" value="lipoyl_synthase"/>
    <property type="match status" value="1"/>
</dbReference>
<name>A0A182VTB7_9DIPT</name>
<dbReference type="Proteomes" id="UP000075920">
    <property type="component" value="Unassembled WGS sequence"/>
</dbReference>
<keyword evidence="3 13" id="KW-0004">4Fe-4S</keyword>
<evidence type="ECO:0000256" key="13">
    <source>
        <dbReference type="HAMAP-Rule" id="MF_03123"/>
    </source>
</evidence>
<dbReference type="EnsemblMetazoa" id="AMIN001308-RA">
    <property type="protein sequence ID" value="AMIN001308-PA"/>
    <property type="gene ID" value="AMIN001308"/>
</dbReference>
<comment type="catalytic activity">
    <reaction evidence="12 13">
        <text>[[Fe-S] cluster scaffold protein carrying a second [4Fe-4S](2+) cluster] + N(6)-octanoyl-L-lysyl-[protein] + 2 oxidized [2Fe-2S]-[ferredoxin] + 2 S-adenosyl-L-methionine + 4 H(+) = [[Fe-S] cluster scaffold protein] + N(6)-[(R)-dihydrolipoyl]-L-lysyl-[protein] + 4 Fe(3+) + 2 hydrogen sulfide + 2 5'-deoxyadenosine + 2 L-methionine + 2 reduced [2Fe-2S]-[ferredoxin]</text>
        <dbReference type="Rhea" id="RHEA:16585"/>
        <dbReference type="Rhea" id="RHEA-COMP:9928"/>
        <dbReference type="Rhea" id="RHEA-COMP:10000"/>
        <dbReference type="Rhea" id="RHEA-COMP:10001"/>
        <dbReference type="Rhea" id="RHEA-COMP:10475"/>
        <dbReference type="Rhea" id="RHEA-COMP:14568"/>
        <dbReference type="Rhea" id="RHEA-COMP:14569"/>
        <dbReference type="ChEBI" id="CHEBI:15378"/>
        <dbReference type="ChEBI" id="CHEBI:17319"/>
        <dbReference type="ChEBI" id="CHEBI:29034"/>
        <dbReference type="ChEBI" id="CHEBI:29919"/>
        <dbReference type="ChEBI" id="CHEBI:33722"/>
        <dbReference type="ChEBI" id="CHEBI:33737"/>
        <dbReference type="ChEBI" id="CHEBI:33738"/>
        <dbReference type="ChEBI" id="CHEBI:57844"/>
        <dbReference type="ChEBI" id="CHEBI:59789"/>
        <dbReference type="ChEBI" id="CHEBI:78809"/>
        <dbReference type="ChEBI" id="CHEBI:83100"/>
        <dbReference type="EC" id="2.8.1.8"/>
    </reaction>
</comment>
<keyword evidence="6 15" id="KW-0812">Transmembrane</keyword>
<dbReference type="GO" id="GO:0051539">
    <property type="term" value="F:4 iron, 4 sulfur cluster binding"/>
    <property type="evidence" value="ECO:0007669"/>
    <property type="project" value="UniProtKB-UniRule"/>
</dbReference>
<keyword evidence="9 13" id="KW-0408">Iron</keyword>
<evidence type="ECO:0000256" key="3">
    <source>
        <dbReference type="ARBA" id="ARBA00022485"/>
    </source>
</evidence>
<dbReference type="FunFam" id="3.20.20.70:FF:000036">
    <property type="entry name" value="Lipoyl synthase, mitochondrial"/>
    <property type="match status" value="1"/>
</dbReference>
<dbReference type="PANTHER" id="PTHR43243:SF4">
    <property type="entry name" value="CATIONIC AMINO ACID TRANSPORTER 4"/>
    <property type="match status" value="1"/>
</dbReference>
<evidence type="ECO:0000256" key="2">
    <source>
        <dbReference type="ARBA" id="ARBA00022448"/>
    </source>
</evidence>
<evidence type="ECO:0000256" key="14">
    <source>
        <dbReference type="SAM" id="MobiDB-lite"/>
    </source>
</evidence>
<feature type="region of interest" description="Disordered" evidence="14">
    <location>
        <begin position="846"/>
        <end position="865"/>
    </location>
</feature>
<sequence>MASSVPLLRNSLPKGKYVPLIIPQQCKHSVASATNQLEKIRERLENGPNFQDFVQHPDYNKEDWSAYEGKLRREKGENERLRLPPWLKTKIPMGKDFTRIKEQLRELKLATVCEEAKCPNIGECWGGGEHGTQTATIMLMGDTCTRGCRFCSVKTARAPPPLDPAEPMNTATAIASWGLDYIVLTSVDRDDLPDGGSKHIAATIKEIKHQNPRIFVECLAPDFRGDIECIETVAKSGLDVYAHNIETVEALTPFVRDRRARYRQSLECLASVKRFNPNLMTKSSIMLGLGETDEQVEQTLKDLRSVGVDCLTLGQYMQPTKRHLKVIEYVTPEKFKHWEERGNQLGFLYTASGPLVRSSYKAGEFFITSILRNRATEEAAGKAKEDSDVPRNVTLFAPSLQSRFIATIAKFLPRKVAMRLRMTTHVPIYVAQCVRVREGKGRPKKSNKLPLTVPDCALGQNQTDFKGIGHMVGAGIYVLTGTVAREMAGPAIVLSFILAGLVSLLAALCYAEFGTRVPKAGSAYVYTYVSIGEFWAFVIGWNIILEHMLGAASVARAWSGYVDSMLGNIVANITMEITGEMHEQLLAKYPDFLAFFVCLSYAVALAAGVKATAMINSILTTVNVAVMALVVVLGFWYASPDNWSLPEQGFMPYGFGGVLAGAATCFYAFVGFDSIATSGEEAKNPSISIPLATILSLCVVTVGYVLVSAALTLMIPYNEINPAAALPDAFGMRGITWAKYAISTGAICGMTTTLLGSLFALPRCLYAMASDGLLFSCFGKVNTKTQVPLLNLALSGVCSALLALLFDLEKLVEFMSIGTLLAYTIVSASVIVLRYRPISVEETVHLAPDTPGTDEEDGGPALPGGGTAPTGAPCGGIDSSSQSSTIDPSSPTSEMIEIALAGRLRPQFRWLEPVLGRCEPGVACSGAVLMFCVLSVAVCFQLENSWDELYNGTWWALGLYGFLLFCLVACVVVISAHHQNTRGLQFKVPFVPYIPALSIFCNIELMVHLSFLTWLRFFIWLSIGMLVYFLYGIHNSKEGELGTSYSMLMSTSEAIRGWGSTSTALGGGTKVTVTKIIKGRISRKTAGDRQAIVDDDDDEDS</sequence>
<feature type="transmembrane region" description="Helical" evidence="15">
    <location>
        <begin position="1013"/>
        <end position="1031"/>
    </location>
</feature>
<feature type="transmembrane region" description="Helical" evidence="15">
    <location>
        <begin position="789"/>
        <end position="808"/>
    </location>
</feature>
<dbReference type="Gene3D" id="1.20.1740.10">
    <property type="entry name" value="Amino acid/polyamine transporter I"/>
    <property type="match status" value="2"/>
</dbReference>
<dbReference type="SMART" id="SM00729">
    <property type="entry name" value="Elp3"/>
    <property type="match status" value="1"/>
</dbReference>
<feature type="binding site" evidence="13">
    <location>
        <position position="113"/>
    </location>
    <ligand>
        <name>[4Fe-4S] cluster</name>
        <dbReference type="ChEBI" id="CHEBI:49883"/>
        <label>1</label>
    </ligand>
</feature>
<dbReference type="CDD" id="cd01335">
    <property type="entry name" value="Radical_SAM"/>
    <property type="match status" value="1"/>
</dbReference>
<evidence type="ECO:0000256" key="4">
    <source>
        <dbReference type="ARBA" id="ARBA00022679"/>
    </source>
</evidence>
<feature type="transmembrane region" description="Helical" evidence="15">
    <location>
        <begin position="737"/>
        <end position="761"/>
    </location>
</feature>
<dbReference type="InterPro" id="IPR007197">
    <property type="entry name" value="rSAM"/>
</dbReference>
<feature type="transmembrane region" description="Helical" evidence="15">
    <location>
        <begin position="814"/>
        <end position="833"/>
    </location>
</feature>
<comment type="similarity">
    <text evidence="13">Belongs to the radical SAM superfamily. Lipoyl synthase family.</text>
</comment>
<reference evidence="18" key="1">
    <citation type="submission" date="2013-03" db="EMBL/GenBank/DDBJ databases">
        <title>The Genome Sequence of Anopheles minimus MINIMUS1.</title>
        <authorList>
            <consortium name="The Broad Institute Genomics Platform"/>
            <person name="Neafsey D.E."/>
            <person name="Walton C."/>
            <person name="Walker B."/>
            <person name="Young S.K."/>
            <person name="Zeng Q."/>
            <person name="Gargeya S."/>
            <person name="Fitzgerald M."/>
            <person name="Haas B."/>
            <person name="Abouelleil A."/>
            <person name="Allen A.W."/>
            <person name="Alvarado L."/>
            <person name="Arachchi H.M."/>
            <person name="Berlin A.M."/>
            <person name="Chapman S.B."/>
            <person name="Gainer-Dewar J."/>
            <person name="Goldberg J."/>
            <person name="Griggs A."/>
            <person name="Gujja S."/>
            <person name="Hansen M."/>
            <person name="Howarth C."/>
            <person name="Imamovic A."/>
            <person name="Ireland A."/>
            <person name="Larimer J."/>
            <person name="McCowan C."/>
            <person name="Murphy C."/>
            <person name="Pearson M."/>
            <person name="Poon T.W."/>
            <person name="Priest M."/>
            <person name="Roberts A."/>
            <person name="Saif S."/>
            <person name="Shea T."/>
            <person name="Sisk P."/>
            <person name="Sykes S."/>
            <person name="Wortman J."/>
            <person name="Nusbaum C."/>
            <person name="Birren B."/>
        </authorList>
    </citation>
    <scope>NUCLEOTIDE SEQUENCE [LARGE SCALE GENOMIC DNA]</scope>
    <source>
        <strain evidence="18">MINIMUS1</strain>
    </source>
</reference>
<dbReference type="NCBIfam" id="NF004019">
    <property type="entry name" value="PRK05481.1"/>
    <property type="match status" value="1"/>
</dbReference>
<dbReference type="UniPathway" id="UPA00538">
    <property type="reaction ID" value="UER00593"/>
</dbReference>
<dbReference type="GO" id="GO:0005886">
    <property type="term" value="C:plasma membrane"/>
    <property type="evidence" value="ECO:0007669"/>
    <property type="project" value="TreeGrafter"/>
</dbReference>
<evidence type="ECO:0000313" key="17">
    <source>
        <dbReference type="EnsemblMetazoa" id="AMIN001308-PA"/>
    </source>
</evidence>
<feature type="transmembrane region" description="Helical" evidence="15">
    <location>
        <begin position="954"/>
        <end position="976"/>
    </location>
</feature>
<keyword evidence="2" id="KW-0813">Transport</keyword>
<feature type="transmembrane region" description="Helical" evidence="15">
    <location>
        <begin position="691"/>
        <end position="717"/>
    </location>
</feature>
<keyword evidence="18" id="KW-1185">Reference proteome</keyword>
<evidence type="ECO:0000256" key="12">
    <source>
        <dbReference type="ARBA" id="ARBA00047326"/>
    </source>
</evidence>
<dbReference type="Pfam" id="PF04055">
    <property type="entry name" value="Radical_SAM"/>
    <property type="match status" value="1"/>
</dbReference>
<dbReference type="Pfam" id="PF13520">
    <property type="entry name" value="AA_permease_2"/>
    <property type="match status" value="1"/>
</dbReference>
<evidence type="ECO:0000256" key="9">
    <source>
        <dbReference type="ARBA" id="ARBA00023004"/>
    </source>
</evidence>
<keyword evidence="4 13" id="KW-0808">Transferase</keyword>
<dbReference type="PANTHER" id="PTHR43243">
    <property type="entry name" value="INNER MEMBRANE TRANSPORTER YGJI-RELATED"/>
    <property type="match status" value="1"/>
</dbReference>
<evidence type="ECO:0000259" key="16">
    <source>
        <dbReference type="PROSITE" id="PS51918"/>
    </source>
</evidence>
<feature type="binding site" evidence="13">
    <location>
        <position position="148"/>
    </location>
    <ligand>
        <name>[4Fe-4S] cluster</name>
        <dbReference type="ChEBI" id="CHEBI:49883"/>
        <label>2</label>
        <note>4Fe-4S-S-AdoMet</note>
    </ligand>
</feature>
<dbReference type="STRING" id="112268.A0A182VTB7"/>
<evidence type="ECO:0000256" key="8">
    <source>
        <dbReference type="ARBA" id="ARBA00022989"/>
    </source>
</evidence>
<comment type="function">
    <text evidence="13">Catalyzes the radical-mediated insertion of two sulfur atoms into the C-6 and C-8 positions of the octanoyl moiety bound to the lipoyl domains of lipoate-dependent enzymes, thereby converting the octanoylated domains into lipoylated derivatives.</text>
</comment>
<keyword evidence="11 15" id="KW-0472">Membrane</keyword>
<dbReference type="GO" id="GO:0009249">
    <property type="term" value="P:protein lipoylation"/>
    <property type="evidence" value="ECO:0007669"/>
    <property type="project" value="UniProtKB-UniRule"/>
</dbReference>
<evidence type="ECO:0000313" key="18">
    <source>
        <dbReference type="Proteomes" id="UP000075920"/>
    </source>
</evidence>
<protein>
    <recommendedName>
        <fullName evidence="13">Lipoyl synthase, mitochondrial</fullName>
        <ecNumber evidence="13">2.8.1.8</ecNumber>
    </recommendedName>
    <alternativeName>
        <fullName evidence="13">Lipoate synthase</fullName>
        <shortName evidence="13">LS</shortName>
        <shortName evidence="13">Lip-syn</shortName>
    </alternativeName>
    <alternativeName>
        <fullName evidence="13">Lipoic acid synthase</fullName>
    </alternativeName>
</protein>
<dbReference type="InterPro" id="IPR002293">
    <property type="entry name" value="AA/rel_permease1"/>
</dbReference>
<feature type="transmembrane region" description="Helical" evidence="15">
    <location>
        <begin position="650"/>
        <end position="670"/>
    </location>
</feature>
<dbReference type="InterPro" id="IPR013785">
    <property type="entry name" value="Aldolase_TIM"/>
</dbReference>
<reference evidence="17" key="2">
    <citation type="submission" date="2020-05" db="UniProtKB">
        <authorList>
            <consortium name="EnsemblMetazoa"/>
        </authorList>
    </citation>
    <scope>IDENTIFICATION</scope>
    <source>
        <strain evidence="17">MINIMUS1</strain>
    </source>
</reference>
<dbReference type="EC" id="2.8.1.8" evidence="13"/>
<dbReference type="GO" id="GO:0015171">
    <property type="term" value="F:amino acid transmembrane transporter activity"/>
    <property type="evidence" value="ECO:0007669"/>
    <property type="project" value="TreeGrafter"/>
</dbReference>
<feature type="transmembrane region" description="Helical" evidence="15">
    <location>
        <begin position="592"/>
        <end position="611"/>
    </location>
</feature>
<feature type="transmembrane region" description="Helical" evidence="15">
    <location>
        <begin position="487"/>
        <end position="511"/>
    </location>
</feature>
<dbReference type="Gene3D" id="3.20.20.70">
    <property type="entry name" value="Aldolase class I"/>
    <property type="match status" value="1"/>
</dbReference>
<dbReference type="AlphaFoldDB" id="A0A182VTB7"/>
<evidence type="ECO:0000256" key="10">
    <source>
        <dbReference type="ARBA" id="ARBA00023014"/>
    </source>
</evidence>
<feature type="binding site" evidence="13">
    <location>
        <position position="359"/>
    </location>
    <ligand>
        <name>[4Fe-4S] cluster</name>
        <dbReference type="ChEBI" id="CHEBI:49883"/>
        <label>1</label>
    </ligand>
</feature>
<comment type="pathway">
    <text evidence="13">Protein modification; protein lipoylation via endogenous pathway; protein N(6)-(lipoyl)lysine from octanoyl-[acyl-carrier-protein]: step 2/2.</text>
</comment>